<dbReference type="RefSeq" id="WP_015956062.1">
    <property type="nucleotide sequence ID" value="NC_011729.1"/>
</dbReference>
<sequence length="148" mass="17685">MKSQTLYDKDFNLWIETTLTQIKERNFESVDWENVLEELESLGKQQKRELENRLIILLEHLLKLTYWEVEKNHNERGWLGTIVEQRKQILKLIKNNPSLKPFLNEVYENCYTDARDLAIVKTGLDQEIFPIQPILTLEELLNESFSIH</sequence>
<evidence type="ECO:0008006" key="3">
    <source>
        <dbReference type="Google" id="ProtNLM"/>
    </source>
</evidence>
<organism evidence="1 2">
    <name type="scientific">Gloeothece citriformis (strain PCC 7424)</name>
    <name type="common">Cyanothece sp. (strain PCC 7424)</name>
    <dbReference type="NCBI Taxonomy" id="65393"/>
    <lineage>
        <taxon>Bacteria</taxon>
        <taxon>Bacillati</taxon>
        <taxon>Cyanobacteriota</taxon>
        <taxon>Cyanophyceae</taxon>
        <taxon>Oscillatoriophycideae</taxon>
        <taxon>Chroococcales</taxon>
        <taxon>Aphanothecaceae</taxon>
        <taxon>Gloeothece</taxon>
        <taxon>Gloeothece citriformis</taxon>
    </lineage>
</organism>
<dbReference type="Gene3D" id="1.20.1220.20">
    <property type="entry name" value="Uncharcterised protein PF01724"/>
    <property type="match status" value="1"/>
</dbReference>
<dbReference type="InterPro" id="IPR002636">
    <property type="entry name" value="DUF29"/>
</dbReference>
<keyword evidence="2" id="KW-1185">Reference proteome</keyword>
<dbReference type="HOGENOM" id="CLU_116670_1_0_3"/>
<name>B7KLA5_GLOC7</name>
<dbReference type="EMBL" id="CP001291">
    <property type="protein sequence ID" value="ACK72477.1"/>
    <property type="molecule type" value="Genomic_DNA"/>
</dbReference>
<dbReference type="Proteomes" id="UP000002384">
    <property type="component" value="Chromosome"/>
</dbReference>
<proteinExistence type="predicted"/>
<dbReference type="KEGG" id="cyc:PCC7424_4105"/>
<evidence type="ECO:0000313" key="2">
    <source>
        <dbReference type="Proteomes" id="UP000002384"/>
    </source>
</evidence>
<dbReference type="OrthoDB" id="5769308at2"/>
<protein>
    <recommendedName>
        <fullName evidence="3">DUF29 domain-containing protein</fullName>
    </recommendedName>
</protein>
<accession>B7KLA5</accession>
<reference evidence="2" key="1">
    <citation type="journal article" date="2011" name="MBio">
        <title>Novel metabolic attributes of the genus Cyanothece, comprising a group of unicellular nitrogen-fixing Cyanobacteria.</title>
        <authorList>
            <person name="Bandyopadhyay A."/>
            <person name="Elvitigala T."/>
            <person name="Welsh E."/>
            <person name="Stockel J."/>
            <person name="Liberton M."/>
            <person name="Min H."/>
            <person name="Sherman L.A."/>
            <person name="Pakrasi H.B."/>
        </authorList>
    </citation>
    <scope>NUCLEOTIDE SEQUENCE [LARGE SCALE GENOMIC DNA]</scope>
    <source>
        <strain evidence="2">PCC 7424</strain>
    </source>
</reference>
<dbReference type="PANTHER" id="PTHR34235:SF3">
    <property type="entry name" value="SLR1203 PROTEIN"/>
    <property type="match status" value="1"/>
</dbReference>
<dbReference type="Pfam" id="PF01724">
    <property type="entry name" value="DUF29"/>
    <property type="match status" value="1"/>
</dbReference>
<dbReference type="PANTHER" id="PTHR34235">
    <property type="entry name" value="SLR1203 PROTEIN-RELATED"/>
    <property type="match status" value="1"/>
</dbReference>
<dbReference type="STRING" id="65393.PCC7424_4105"/>
<gene>
    <name evidence="1" type="ordered locus">PCC7424_4105</name>
</gene>
<dbReference type="eggNOG" id="COG2442">
    <property type="taxonomic scope" value="Bacteria"/>
</dbReference>
<dbReference type="AlphaFoldDB" id="B7KLA5"/>
<evidence type="ECO:0000313" key="1">
    <source>
        <dbReference type="EMBL" id="ACK72477.1"/>
    </source>
</evidence>